<dbReference type="InParanoid" id="A0A5C3P9S0"/>
<accession>A0A5C3P9S0</accession>
<dbReference type="EMBL" id="ML211284">
    <property type="protein sequence ID" value="TFK84950.1"/>
    <property type="molecule type" value="Genomic_DNA"/>
</dbReference>
<keyword evidence="3" id="KW-1185">Reference proteome</keyword>
<organism evidence="2 3">
    <name type="scientific">Polyporus arcularius HHB13444</name>
    <dbReference type="NCBI Taxonomy" id="1314778"/>
    <lineage>
        <taxon>Eukaryota</taxon>
        <taxon>Fungi</taxon>
        <taxon>Dikarya</taxon>
        <taxon>Basidiomycota</taxon>
        <taxon>Agaricomycotina</taxon>
        <taxon>Agaricomycetes</taxon>
        <taxon>Polyporales</taxon>
        <taxon>Polyporaceae</taxon>
        <taxon>Polyporus</taxon>
    </lineage>
</organism>
<dbReference type="AlphaFoldDB" id="A0A5C3P9S0"/>
<sequence>MPRASSLYRLARESRYIRISAPDASHGGYVRGGRPHLFPRRGGPAIPPPPRPPSHPARLVLQLVASRCPRNASSSHACSSPLIAHQRNTAARPPFSYPCRTRCLRITTPANRLTQEPSREVSPEPTPARASFDSPAIRGSLAALHRLRNQQLQPVSPRSLALLPWNPCRPTATDLHSILYPSAASRIFSPVPASPRRRSLLDVSARQWQHDIDVNTNDRSTVDTRTVAAARLGPLALGLAEI</sequence>
<gene>
    <name evidence="2" type="ORF">K466DRAFT_207996</name>
</gene>
<dbReference type="Proteomes" id="UP000308197">
    <property type="component" value="Unassembled WGS sequence"/>
</dbReference>
<evidence type="ECO:0000313" key="3">
    <source>
        <dbReference type="Proteomes" id="UP000308197"/>
    </source>
</evidence>
<evidence type="ECO:0000313" key="2">
    <source>
        <dbReference type="EMBL" id="TFK84950.1"/>
    </source>
</evidence>
<protein>
    <submittedName>
        <fullName evidence="2">Uncharacterized protein</fullName>
    </submittedName>
</protein>
<name>A0A5C3P9S0_9APHY</name>
<reference evidence="2 3" key="1">
    <citation type="journal article" date="2019" name="Nat. Ecol. Evol.">
        <title>Megaphylogeny resolves global patterns of mushroom evolution.</title>
        <authorList>
            <person name="Varga T."/>
            <person name="Krizsan K."/>
            <person name="Foldi C."/>
            <person name="Dima B."/>
            <person name="Sanchez-Garcia M."/>
            <person name="Sanchez-Ramirez S."/>
            <person name="Szollosi G.J."/>
            <person name="Szarkandi J.G."/>
            <person name="Papp V."/>
            <person name="Albert L."/>
            <person name="Andreopoulos W."/>
            <person name="Angelini C."/>
            <person name="Antonin V."/>
            <person name="Barry K.W."/>
            <person name="Bougher N.L."/>
            <person name="Buchanan P."/>
            <person name="Buyck B."/>
            <person name="Bense V."/>
            <person name="Catcheside P."/>
            <person name="Chovatia M."/>
            <person name="Cooper J."/>
            <person name="Damon W."/>
            <person name="Desjardin D."/>
            <person name="Finy P."/>
            <person name="Geml J."/>
            <person name="Haridas S."/>
            <person name="Hughes K."/>
            <person name="Justo A."/>
            <person name="Karasinski D."/>
            <person name="Kautmanova I."/>
            <person name="Kiss B."/>
            <person name="Kocsube S."/>
            <person name="Kotiranta H."/>
            <person name="LaButti K.M."/>
            <person name="Lechner B.E."/>
            <person name="Liimatainen K."/>
            <person name="Lipzen A."/>
            <person name="Lukacs Z."/>
            <person name="Mihaltcheva S."/>
            <person name="Morgado L.N."/>
            <person name="Niskanen T."/>
            <person name="Noordeloos M.E."/>
            <person name="Ohm R.A."/>
            <person name="Ortiz-Santana B."/>
            <person name="Ovrebo C."/>
            <person name="Racz N."/>
            <person name="Riley R."/>
            <person name="Savchenko A."/>
            <person name="Shiryaev A."/>
            <person name="Soop K."/>
            <person name="Spirin V."/>
            <person name="Szebenyi C."/>
            <person name="Tomsovsky M."/>
            <person name="Tulloss R.E."/>
            <person name="Uehling J."/>
            <person name="Grigoriev I.V."/>
            <person name="Vagvolgyi C."/>
            <person name="Papp T."/>
            <person name="Martin F.M."/>
            <person name="Miettinen O."/>
            <person name="Hibbett D.S."/>
            <person name="Nagy L.G."/>
        </authorList>
    </citation>
    <scope>NUCLEOTIDE SEQUENCE [LARGE SCALE GENOMIC DNA]</scope>
    <source>
        <strain evidence="2 3">HHB13444</strain>
    </source>
</reference>
<proteinExistence type="predicted"/>
<feature type="region of interest" description="Disordered" evidence="1">
    <location>
        <begin position="111"/>
        <end position="134"/>
    </location>
</feature>
<evidence type="ECO:0000256" key="1">
    <source>
        <dbReference type="SAM" id="MobiDB-lite"/>
    </source>
</evidence>